<accession>A0A836F833</accession>
<dbReference type="FunFam" id="3.40.50.150:FF:000013">
    <property type="entry name" value="Spermidine synthase"/>
    <property type="match status" value="1"/>
</dbReference>
<dbReference type="Pfam" id="PF17284">
    <property type="entry name" value="Spermine_synt_N"/>
    <property type="match status" value="1"/>
</dbReference>
<keyword evidence="10" id="KW-0620">Polyamine biosynthesis</keyword>
<dbReference type="GO" id="GO:0005829">
    <property type="term" value="C:cytosol"/>
    <property type="evidence" value="ECO:0007669"/>
    <property type="project" value="TreeGrafter"/>
</dbReference>
<evidence type="ECO:0000256" key="8">
    <source>
        <dbReference type="ARBA" id="ARBA00072554"/>
    </source>
</evidence>
<dbReference type="PROSITE" id="PS51006">
    <property type="entry name" value="PABS_2"/>
    <property type="match status" value="1"/>
</dbReference>
<evidence type="ECO:0000256" key="9">
    <source>
        <dbReference type="ARBA" id="ARBA00082964"/>
    </source>
</evidence>
<dbReference type="InterPro" id="IPR029063">
    <property type="entry name" value="SAM-dependent_MTases_sf"/>
</dbReference>
<comment type="catalytic activity">
    <reaction evidence="6">
        <text>S-adenosyl 3-(methylsulfanyl)propylamine + putrescine = S-methyl-5'-thioadenosine + spermidine + H(+)</text>
        <dbReference type="Rhea" id="RHEA:12721"/>
        <dbReference type="ChEBI" id="CHEBI:15378"/>
        <dbReference type="ChEBI" id="CHEBI:17509"/>
        <dbReference type="ChEBI" id="CHEBI:57443"/>
        <dbReference type="ChEBI" id="CHEBI:57834"/>
        <dbReference type="ChEBI" id="CHEBI:326268"/>
        <dbReference type="EC" id="2.5.1.16"/>
    </reaction>
</comment>
<dbReference type="InterPro" id="IPR001045">
    <property type="entry name" value="Spermi_synthase"/>
</dbReference>
<evidence type="ECO:0000256" key="1">
    <source>
        <dbReference type="ARBA" id="ARBA00005123"/>
    </source>
</evidence>
<evidence type="ECO:0000256" key="5">
    <source>
        <dbReference type="ARBA" id="ARBA00022679"/>
    </source>
</evidence>
<dbReference type="FunFam" id="2.30.140.10:FF:000001">
    <property type="entry name" value="SPE3p Spermidine synthase"/>
    <property type="match status" value="1"/>
</dbReference>
<dbReference type="InterPro" id="IPR030373">
    <property type="entry name" value="PABS_CS"/>
</dbReference>
<evidence type="ECO:0000256" key="6">
    <source>
        <dbReference type="ARBA" id="ARBA00049307"/>
    </source>
</evidence>
<dbReference type="NCBIfam" id="NF002010">
    <property type="entry name" value="PRK00811.1"/>
    <property type="match status" value="1"/>
</dbReference>
<dbReference type="GO" id="GO:0008295">
    <property type="term" value="P:spermidine biosynthetic process"/>
    <property type="evidence" value="ECO:0007669"/>
    <property type="project" value="TreeGrafter"/>
</dbReference>
<feature type="domain" description="PABS" evidence="12">
    <location>
        <begin position="6"/>
        <end position="252"/>
    </location>
</feature>
<comment type="caution">
    <text evidence="13">The sequence shown here is derived from an EMBL/GenBank/DDBJ whole genome shotgun (WGS) entry which is preliminary data.</text>
</comment>
<dbReference type="GO" id="GO:0004766">
    <property type="term" value="F:spermidine synthase activity"/>
    <property type="evidence" value="ECO:0007669"/>
    <property type="project" value="UniProtKB-EC"/>
</dbReference>
<dbReference type="InterPro" id="IPR030374">
    <property type="entry name" value="PABS"/>
</dbReference>
<dbReference type="CDD" id="cd02440">
    <property type="entry name" value="AdoMet_MTases"/>
    <property type="match status" value="1"/>
</dbReference>
<evidence type="ECO:0000256" key="7">
    <source>
        <dbReference type="ARBA" id="ARBA00053963"/>
    </source>
</evidence>
<dbReference type="NCBIfam" id="TIGR00417">
    <property type="entry name" value="speE"/>
    <property type="match status" value="1"/>
</dbReference>
<proteinExistence type="inferred from homology"/>
<protein>
    <recommendedName>
        <fullName evidence="8">Spermidine synthase</fullName>
        <ecNumber evidence="4">2.5.1.16</ecNumber>
    </recommendedName>
    <alternativeName>
        <fullName evidence="9">Putrescine aminopropyltransferase</fullName>
    </alternativeName>
</protein>
<comment type="pathway">
    <text evidence="1">Amine and polyamine biosynthesis; spermidine biosynthesis; spermidine from putrescine: step 1/1.</text>
</comment>
<evidence type="ECO:0000256" key="2">
    <source>
        <dbReference type="ARBA" id="ARBA00007867"/>
    </source>
</evidence>
<keyword evidence="14" id="KW-1185">Reference proteome</keyword>
<dbReference type="Gene3D" id="3.40.50.150">
    <property type="entry name" value="Vaccinia Virus protein VP39"/>
    <property type="match status" value="1"/>
</dbReference>
<dbReference type="InterPro" id="IPR037163">
    <property type="entry name" value="Spermidine_synt_N_sf"/>
</dbReference>
<dbReference type="PANTHER" id="PTHR11558:SF11">
    <property type="entry name" value="SPERMIDINE SYNTHASE"/>
    <property type="match status" value="1"/>
</dbReference>
<dbReference type="Proteomes" id="UP000667349">
    <property type="component" value="Unassembled WGS sequence"/>
</dbReference>
<dbReference type="InterPro" id="IPR035246">
    <property type="entry name" value="Spermidine_synt_N"/>
</dbReference>
<comment type="function">
    <text evidence="7">Catalyzes the production of spermidine from putrescine and decarboxylated S-adenosylmethionine (dcSAM). Has a strong preference for putrescine as substrate, and has very low activity towards 1,3-diaminopropane. Has extremely low activity towards spermidine.</text>
</comment>
<evidence type="ECO:0000256" key="10">
    <source>
        <dbReference type="PROSITE-ProRule" id="PRU00354"/>
    </source>
</evidence>
<dbReference type="SUPFAM" id="SSF53335">
    <property type="entry name" value="S-adenosyl-L-methionine-dependent methyltransferases"/>
    <property type="match status" value="1"/>
</dbReference>
<evidence type="ECO:0000256" key="11">
    <source>
        <dbReference type="RuleBase" id="RU003836"/>
    </source>
</evidence>
<evidence type="ECO:0000256" key="4">
    <source>
        <dbReference type="ARBA" id="ARBA00012455"/>
    </source>
</evidence>
<feature type="non-terminal residue" evidence="13">
    <location>
        <position position="300"/>
    </location>
</feature>
<keyword evidence="5 10" id="KW-0808">Transferase</keyword>
<evidence type="ECO:0000256" key="3">
    <source>
        <dbReference type="ARBA" id="ARBA00011774"/>
    </source>
</evidence>
<dbReference type="PANTHER" id="PTHR11558">
    <property type="entry name" value="SPERMIDINE/SPERMINE SYNTHASE"/>
    <property type="match status" value="1"/>
</dbReference>
<feature type="active site" description="Proton acceptor" evidence="10">
    <location>
        <position position="161"/>
    </location>
</feature>
<sequence>MNAMKLGWFSELNSLWPGVALSLEVEEILHSERSSFQDILVVKTLTHGKALMLDGVIQCTEKDEMSYHEMISYLPLCSHPKPQNVLIVGGGDGGVAREVAKHPDVERVTLVDIDDRVIEVCKQYLPRLSLGLNNPYVNIVVGDGFEFLNHHQGEFDVIITDSSDPIGKYRRIKILIVCPAENLFKHAYYQLLKSALKPGGIIASQAGTAWANLDQVCSTFQHCKAVFPCATYAITSVPTYPTGQIGFVLGSLTEQTNFAEPVKVFSDKDLDHMSLMYYNDKVHRAAFALPRFIEKALKDV</sequence>
<name>A0A836F833_9HYME</name>
<comment type="similarity">
    <text evidence="2 11">Belongs to the spermidine/spermine synthase family.</text>
</comment>
<reference evidence="13" key="1">
    <citation type="submission" date="2020-02" db="EMBL/GenBank/DDBJ databases">
        <title>Relaxed selection underlies rapid genomic changes in the transitions from sociality to social parasitism in ants.</title>
        <authorList>
            <person name="Bi X."/>
        </authorList>
    </citation>
    <scope>NUCLEOTIDE SEQUENCE</scope>
    <source>
        <strain evidence="13">BGI-DK2013a</strain>
        <tissue evidence="13">Whole body</tissue>
    </source>
</reference>
<comment type="subunit">
    <text evidence="3">Homodimer or homotetramer.</text>
</comment>
<dbReference type="EMBL" id="JAANHZ010000209">
    <property type="protein sequence ID" value="KAG5314064.1"/>
    <property type="molecule type" value="Genomic_DNA"/>
</dbReference>
<dbReference type="Pfam" id="PF01564">
    <property type="entry name" value="Spermine_synth"/>
    <property type="match status" value="1"/>
</dbReference>
<gene>
    <name evidence="13" type="primary">Srm</name>
    <name evidence="13" type="ORF">G6Z75_0004530</name>
</gene>
<dbReference type="AlphaFoldDB" id="A0A836F833"/>
<evidence type="ECO:0000313" key="13">
    <source>
        <dbReference type="EMBL" id="KAG5314064.1"/>
    </source>
</evidence>
<organism evidence="13 14">
    <name type="scientific">Acromyrmex insinuator</name>
    <dbReference type="NCBI Taxonomy" id="230686"/>
    <lineage>
        <taxon>Eukaryota</taxon>
        <taxon>Metazoa</taxon>
        <taxon>Ecdysozoa</taxon>
        <taxon>Arthropoda</taxon>
        <taxon>Hexapoda</taxon>
        <taxon>Insecta</taxon>
        <taxon>Pterygota</taxon>
        <taxon>Neoptera</taxon>
        <taxon>Endopterygota</taxon>
        <taxon>Hymenoptera</taxon>
        <taxon>Apocrita</taxon>
        <taxon>Aculeata</taxon>
        <taxon>Formicoidea</taxon>
        <taxon>Formicidae</taxon>
        <taxon>Myrmicinae</taxon>
        <taxon>Acromyrmex</taxon>
    </lineage>
</organism>
<dbReference type="EC" id="2.5.1.16" evidence="4"/>
<feature type="non-terminal residue" evidence="13">
    <location>
        <position position="1"/>
    </location>
</feature>
<dbReference type="HAMAP" id="MF_00198">
    <property type="entry name" value="Spermidine_synth"/>
    <property type="match status" value="1"/>
</dbReference>
<evidence type="ECO:0000259" key="12">
    <source>
        <dbReference type="PROSITE" id="PS51006"/>
    </source>
</evidence>
<dbReference type="PROSITE" id="PS01330">
    <property type="entry name" value="PABS_1"/>
    <property type="match status" value="1"/>
</dbReference>
<evidence type="ECO:0000313" key="14">
    <source>
        <dbReference type="Proteomes" id="UP000667349"/>
    </source>
</evidence>
<dbReference type="Gene3D" id="2.30.140.10">
    <property type="entry name" value="Spermidine synthase, tetramerisation domain"/>
    <property type="match status" value="1"/>
</dbReference>